<gene>
    <name evidence="1" type="ORF">APLA_LOCUS14645</name>
</gene>
<dbReference type="OrthoDB" id="429813at2759"/>
<dbReference type="AlphaFoldDB" id="A0A8S1BBN6"/>
<proteinExistence type="predicted"/>
<dbReference type="Proteomes" id="UP000494256">
    <property type="component" value="Unassembled WGS sequence"/>
</dbReference>
<evidence type="ECO:0000313" key="2">
    <source>
        <dbReference type="Proteomes" id="UP000494256"/>
    </source>
</evidence>
<organism evidence="1 2">
    <name type="scientific">Arctia plantaginis</name>
    <name type="common">Wood tiger moth</name>
    <name type="synonym">Phalaena plantaginis</name>
    <dbReference type="NCBI Taxonomy" id="874455"/>
    <lineage>
        <taxon>Eukaryota</taxon>
        <taxon>Metazoa</taxon>
        <taxon>Ecdysozoa</taxon>
        <taxon>Arthropoda</taxon>
        <taxon>Hexapoda</taxon>
        <taxon>Insecta</taxon>
        <taxon>Pterygota</taxon>
        <taxon>Neoptera</taxon>
        <taxon>Endopterygota</taxon>
        <taxon>Lepidoptera</taxon>
        <taxon>Glossata</taxon>
        <taxon>Ditrysia</taxon>
        <taxon>Noctuoidea</taxon>
        <taxon>Erebidae</taxon>
        <taxon>Arctiinae</taxon>
        <taxon>Arctia</taxon>
    </lineage>
</organism>
<dbReference type="EMBL" id="CADEBD010000422">
    <property type="protein sequence ID" value="CAB3254324.1"/>
    <property type="molecule type" value="Genomic_DNA"/>
</dbReference>
<reference evidence="1 2" key="1">
    <citation type="submission" date="2020-04" db="EMBL/GenBank/DDBJ databases">
        <authorList>
            <person name="Wallbank WR R."/>
            <person name="Pardo Diaz C."/>
            <person name="Kozak K."/>
            <person name="Martin S."/>
            <person name="Jiggins C."/>
            <person name="Moest M."/>
            <person name="Warren A I."/>
            <person name="Byers J.R.P. K."/>
            <person name="Montejo-Kovacevich G."/>
            <person name="Yen C E."/>
        </authorList>
    </citation>
    <scope>NUCLEOTIDE SEQUENCE [LARGE SCALE GENOMIC DNA]</scope>
</reference>
<protein>
    <submittedName>
        <fullName evidence="1">Uncharacterized protein</fullName>
    </submittedName>
</protein>
<comment type="caution">
    <text evidence="1">The sequence shown here is derived from an EMBL/GenBank/DDBJ whole genome shotgun (WGS) entry which is preliminary data.</text>
</comment>
<evidence type="ECO:0000313" key="1">
    <source>
        <dbReference type="EMBL" id="CAB3254324.1"/>
    </source>
</evidence>
<name>A0A8S1BBN6_ARCPL</name>
<sequence>MTGHGRGATRGTRVLADALRKALTALGCEWRAEPIGPPRPGAVWPGARVQAAPEPNRTSTSSLLAYIPEMHGPAVDLPLASAQQK</sequence>
<accession>A0A8S1BBN6</accession>